<dbReference type="RefSeq" id="WP_145692336.1">
    <property type="nucleotide sequence ID" value="NZ_VLJT01000028.1"/>
</dbReference>
<dbReference type="InterPro" id="IPR036188">
    <property type="entry name" value="FAD/NAD-bd_sf"/>
</dbReference>
<accession>A0A562E1U1</accession>
<dbReference type="InterPro" id="IPR051209">
    <property type="entry name" value="FAD-bind_Monooxygenase_sf"/>
</dbReference>
<evidence type="ECO:0000313" key="1">
    <source>
        <dbReference type="EMBL" id="TWH15757.1"/>
    </source>
</evidence>
<gene>
    <name evidence="1" type="ORF">L618_000300003310</name>
</gene>
<comment type="caution">
    <text evidence="1">The sequence shown here is derived from an EMBL/GenBank/DDBJ whole genome shotgun (WGS) entry which is preliminary data.</text>
</comment>
<organism evidence="1 2">
    <name type="scientific">Rhodococcus rhodochrous J45</name>
    <dbReference type="NCBI Taxonomy" id="935266"/>
    <lineage>
        <taxon>Bacteria</taxon>
        <taxon>Bacillati</taxon>
        <taxon>Actinomycetota</taxon>
        <taxon>Actinomycetes</taxon>
        <taxon>Mycobacteriales</taxon>
        <taxon>Nocardiaceae</taxon>
        <taxon>Rhodococcus</taxon>
    </lineage>
</organism>
<dbReference type="PANTHER" id="PTHR42877">
    <property type="entry name" value="L-ORNITHINE N(5)-MONOOXYGENASE-RELATED"/>
    <property type="match status" value="1"/>
</dbReference>
<dbReference type="PANTHER" id="PTHR42877:SF4">
    <property type="entry name" value="FAD_NAD(P)-BINDING DOMAIN-CONTAINING PROTEIN-RELATED"/>
    <property type="match status" value="1"/>
</dbReference>
<dbReference type="Proteomes" id="UP000317573">
    <property type="component" value="Unassembled WGS sequence"/>
</dbReference>
<dbReference type="Gene3D" id="3.50.50.60">
    <property type="entry name" value="FAD/NAD(P)-binding domain"/>
    <property type="match status" value="2"/>
</dbReference>
<sequence length="665" mass="73925">MMTETISLGSGAEDVEDREGRLHAAIDVCDPAPLLMSLVHATGDTTLLDEFAPRLTIGEPGNHYRTGTRPTTPPGQYPDDVVADIRARAHELLTPDAEDRLGVPEPELFLRMATVATSERVDEEFVPILREQAGFVLSERCVPVTRKPAPEFSVIVIGAGIVGINAAIKLGEAGFTYRVFEARDEIGGTWSRNTYPGAAVDTPSHYYSYSFELNPGWSKYYPTGTEYQKYLKGVVDTYGIAENISFRTRVQSARWLDDQHAWEVTVESVDGTREVHRAKAVVTALGMLNSPNIPDVDGMDTFGGTIVHTAEWDENLDLAGKRVVVLGTGCTSVQVVASIVDRVESLDVVVRSPHWIVPEKAVVNEVPDGEKWALAHLPRYHEWFRLRSYWFASDNLYVMPRIDPEWAKTHFSASPANEMVLQTALNHLHANFPDRPDLVEKLTPDFRPYSKRIVKDPGFYAALTRDHVTLHRASFREVTPEGVVTTEGEFVPADVIVLATGFKLEFTTSIDIVGTGGRTLAEQWKGGDDPRAYLGIQVSGFPNLFVTAGPNSAPNHGAGHNILSEEHVHYIVECLQYLVENGHDAMDVRQDVLDEYNRRVDEALDKTVWVHPGAETNGYYRNSEGRAVVPCPWRLVDYWTLLREPHPDHFEFIDPALTGVEGTSA</sequence>
<dbReference type="SUPFAM" id="SSF51905">
    <property type="entry name" value="FAD/NAD(P)-binding domain"/>
    <property type="match status" value="2"/>
</dbReference>
<evidence type="ECO:0000313" key="2">
    <source>
        <dbReference type="Proteomes" id="UP000317573"/>
    </source>
</evidence>
<name>A0A562E1U1_RHORH</name>
<reference evidence="1 2" key="1">
    <citation type="submission" date="2019-07" db="EMBL/GenBank/DDBJ databases">
        <title>Genome sequencing of lignin-degrading bacterial isolates.</title>
        <authorList>
            <person name="Gladden J."/>
        </authorList>
    </citation>
    <scope>NUCLEOTIDE SEQUENCE [LARGE SCALE GENOMIC DNA]</scope>
    <source>
        <strain evidence="1 2">J45</strain>
    </source>
</reference>
<dbReference type="Pfam" id="PF13738">
    <property type="entry name" value="Pyr_redox_3"/>
    <property type="match status" value="1"/>
</dbReference>
<proteinExistence type="predicted"/>
<protein>
    <submittedName>
        <fullName evidence="1">Cation diffusion facilitator CzcD-associated flavoprotein CzcO</fullName>
    </submittedName>
</protein>
<dbReference type="AlphaFoldDB" id="A0A562E1U1"/>
<dbReference type="EMBL" id="VLJT01000028">
    <property type="protein sequence ID" value="TWH15757.1"/>
    <property type="molecule type" value="Genomic_DNA"/>
</dbReference>